<feature type="transmembrane region" description="Helical" evidence="1">
    <location>
        <begin position="117"/>
        <end position="137"/>
    </location>
</feature>
<feature type="transmembrane region" description="Helical" evidence="1">
    <location>
        <begin position="180"/>
        <end position="209"/>
    </location>
</feature>
<dbReference type="EMBL" id="BJXL01000006">
    <property type="protein sequence ID" value="GEM82250.1"/>
    <property type="molecule type" value="Genomic_DNA"/>
</dbReference>
<dbReference type="Proteomes" id="UP000321197">
    <property type="component" value="Unassembled WGS sequence"/>
</dbReference>
<dbReference type="RefSeq" id="WP_147075247.1">
    <property type="nucleotide sequence ID" value="NZ_BJXL01000006.1"/>
</dbReference>
<dbReference type="InterPro" id="IPR010390">
    <property type="entry name" value="ABC-2_transporter-like"/>
</dbReference>
<keyword evidence="1" id="KW-1133">Transmembrane helix</keyword>
<feature type="transmembrane region" description="Helical" evidence="1">
    <location>
        <begin position="143"/>
        <end position="168"/>
    </location>
</feature>
<evidence type="ECO:0000313" key="3">
    <source>
        <dbReference type="Proteomes" id="UP000321197"/>
    </source>
</evidence>
<dbReference type="Pfam" id="PF06182">
    <property type="entry name" value="ABC2_membrane_6"/>
    <property type="match status" value="1"/>
</dbReference>
<gene>
    <name evidence="2" type="ORF">MHY01S_04160</name>
</gene>
<dbReference type="AlphaFoldDB" id="A0A511QXY5"/>
<dbReference type="PANTHER" id="PTHR36832:SF1">
    <property type="entry name" value="SLR1174 PROTEIN"/>
    <property type="match status" value="1"/>
</dbReference>
<comment type="caution">
    <text evidence="2">The sequence shown here is derived from an EMBL/GenBank/DDBJ whole genome shotgun (WGS) entry which is preliminary data.</text>
</comment>
<feature type="transmembrane region" description="Helical" evidence="1">
    <location>
        <begin position="21"/>
        <end position="40"/>
    </location>
</feature>
<proteinExistence type="predicted"/>
<feature type="transmembrane region" description="Helical" evidence="1">
    <location>
        <begin position="60"/>
        <end position="82"/>
    </location>
</feature>
<name>A0A511QXY5_9DEIN</name>
<evidence type="ECO:0000256" key="1">
    <source>
        <dbReference type="SAM" id="Phobius"/>
    </source>
</evidence>
<keyword evidence="1" id="KW-0812">Transmembrane</keyword>
<protein>
    <submittedName>
        <fullName evidence="2">Antibiotic ABC transporter permease</fullName>
    </submittedName>
</protein>
<dbReference type="PANTHER" id="PTHR36832">
    <property type="entry name" value="SLR1174 PROTEIN-RELATED"/>
    <property type="match status" value="1"/>
</dbReference>
<reference evidence="2 3" key="1">
    <citation type="submission" date="2019-07" db="EMBL/GenBank/DDBJ databases">
        <title>Whole genome shotgun sequence of Meiothermus hypogaeus NBRC 106114.</title>
        <authorList>
            <person name="Hosoyama A."/>
            <person name="Uohara A."/>
            <person name="Ohji S."/>
            <person name="Ichikawa N."/>
        </authorList>
    </citation>
    <scope>NUCLEOTIDE SEQUENCE [LARGE SCALE GENOMIC DNA]</scope>
    <source>
        <strain evidence="2 3">NBRC 106114</strain>
    </source>
</reference>
<evidence type="ECO:0000313" key="2">
    <source>
        <dbReference type="EMBL" id="GEM82250.1"/>
    </source>
</evidence>
<feature type="transmembrane region" description="Helical" evidence="1">
    <location>
        <begin position="229"/>
        <end position="251"/>
    </location>
</feature>
<keyword evidence="1" id="KW-0472">Membrane</keyword>
<sequence>MIPYTANFRVGFQLALAYRRAAAVWVVGELALLVAFYFLWHAVFLSVPAGSFADRDFAAFYLYLLTARLAARFTGGPAWGFFAQRVRAGTVVYDLVQPVELEYALLARWLGQKVGQLVMALPAYAAAAFVSGAWSAGEWRLGWFFLSLVVGFVCAYFFEFLMSLLAFYTSAQQGINEAKTLAVALLSGAFFPIDLMPGPYALLASLLPFQAFAYLPARTLQPSVPESEIFLGLAVQLFWLLVLAASSRFLLGRVRQQFNVQGG</sequence>
<organism evidence="2 3">
    <name type="scientific">Meiothermus hypogaeus NBRC 106114</name>
    <dbReference type="NCBI Taxonomy" id="1227553"/>
    <lineage>
        <taxon>Bacteria</taxon>
        <taxon>Thermotogati</taxon>
        <taxon>Deinococcota</taxon>
        <taxon>Deinococci</taxon>
        <taxon>Thermales</taxon>
        <taxon>Thermaceae</taxon>
        <taxon>Meiothermus</taxon>
    </lineage>
</organism>
<dbReference type="OrthoDB" id="8582979at2"/>
<accession>A0A511QXY5</accession>